<sequence length="260" mass="28613">MLFPAERTALDFALAERDAGALFVVNHSGGKDSQALLIRVLEVVPAAQVLVVHATLGKSEWPGALEHAQQQAEAAGVPFIVAQAAKTFLGMVERRAETRPEVPSWPSASTRQCTSDLKRGPITREVRRYVKANGYTRIVNCMGMRAQESSARAKKQPWAPHAEHGTAGRTWHDWLPLHDYTLTDVLGTVNAAGQELHPAYALGNERLSCVFCIMASANDLRNGALHNPELYARYVELERRTGYTMHMSRKSLEELTGVSA</sequence>
<dbReference type="InterPro" id="IPR050128">
    <property type="entry name" value="Sulfate_adenylyltrnsfr_sub2"/>
</dbReference>
<feature type="domain" description="Phosphoadenosine phosphosulphate reductase" evidence="1">
    <location>
        <begin position="24"/>
        <end position="213"/>
    </location>
</feature>
<organism evidence="2 3">
    <name type="scientific">Deinococcus daejeonensis</name>
    <dbReference type="NCBI Taxonomy" id="1007098"/>
    <lineage>
        <taxon>Bacteria</taxon>
        <taxon>Thermotogati</taxon>
        <taxon>Deinococcota</taxon>
        <taxon>Deinococci</taxon>
        <taxon>Deinococcales</taxon>
        <taxon>Deinococcaceae</taxon>
        <taxon>Deinococcus</taxon>
    </lineage>
</organism>
<dbReference type="Pfam" id="PF01507">
    <property type="entry name" value="PAPS_reduct"/>
    <property type="match status" value="1"/>
</dbReference>
<reference evidence="3" key="1">
    <citation type="journal article" date="2019" name="Int. J. Syst. Evol. Microbiol.">
        <title>The Global Catalogue of Microorganisms (GCM) 10K type strain sequencing project: providing services to taxonomists for standard genome sequencing and annotation.</title>
        <authorList>
            <consortium name="The Broad Institute Genomics Platform"/>
            <consortium name="The Broad Institute Genome Sequencing Center for Infectious Disease"/>
            <person name="Wu L."/>
            <person name="Ma J."/>
        </authorList>
    </citation>
    <scope>NUCLEOTIDE SEQUENCE [LARGE SCALE GENOMIC DNA]</scope>
    <source>
        <strain evidence="3">JCM 16918</strain>
    </source>
</reference>
<keyword evidence="3" id="KW-1185">Reference proteome</keyword>
<dbReference type="Proteomes" id="UP000645517">
    <property type="component" value="Unassembled WGS sequence"/>
</dbReference>
<protein>
    <recommendedName>
        <fullName evidence="1">Phosphoadenosine phosphosulphate reductase domain-containing protein</fullName>
    </recommendedName>
</protein>
<comment type="caution">
    <text evidence="2">The sequence shown here is derived from an EMBL/GenBank/DDBJ whole genome shotgun (WGS) entry which is preliminary data.</text>
</comment>
<dbReference type="PANTHER" id="PTHR43196">
    <property type="entry name" value="SULFATE ADENYLYLTRANSFERASE SUBUNIT 2"/>
    <property type="match status" value="1"/>
</dbReference>
<proteinExistence type="predicted"/>
<dbReference type="SUPFAM" id="SSF52402">
    <property type="entry name" value="Adenine nucleotide alpha hydrolases-like"/>
    <property type="match status" value="1"/>
</dbReference>
<accession>A0ABQ2IYR8</accession>
<dbReference type="EMBL" id="BMOR01000002">
    <property type="protein sequence ID" value="GGN32379.1"/>
    <property type="molecule type" value="Genomic_DNA"/>
</dbReference>
<evidence type="ECO:0000313" key="2">
    <source>
        <dbReference type="EMBL" id="GGN32379.1"/>
    </source>
</evidence>
<dbReference type="PANTHER" id="PTHR43196:SF2">
    <property type="entry name" value="PHOSPHOADENOSINE PHOSPHOSULFATE REDUCTASE"/>
    <property type="match status" value="1"/>
</dbReference>
<dbReference type="InterPro" id="IPR002500">
    <property type="entry name" value="PAPS_reduct_dom"/>
</dbReference>
<evidence type="ECO:0000313" key="3">
    <source>
        <dbReference type="Proteomes" id="UP000645517"/>
    </source>
</evidence>
<gene>
    <name evidence="2" type="ORF">GCM10010842_09000</name>
</gene>
<dbReference type="Gene3D" id="3.40.50.620">
    <property type="entry name" value="HUPs"/>
    <property type="match status" value="1"/>
</dbReference>
<name>A0ABQ2IYR8_9DEIO</name>
<evidence type="ECO:0000259" key="1">
    <source>
        <dbReference type="Pfam" id="PF01507"/>
    </source>
</evidence>
<dbReference type="InterPro" id="IPR014729">
    <property type="entry name" value="Rossmann-like_a/b/a_fold"/>
</dbReference>
<dbReference type="RefSeq" id="WP_189054439.1">
    <property type="nucleotide sequence ID" value="NZ_BMOR01000002.1"/>
</dbReference>